<name>A0ABS3BMR4_9BACT</name>
<dbReference type="InterPro" id="IPR002686">
    <property type="entry name" value="Transposase_17"/>
</dbReference>
<comment type="caution">
    <text evidence="2">The sequence shown here is derived from an EMBL/GenBank/DDBJ whole genome shotgun (WGS) entry which is preliminary data.</text>
</comment>
<dbReference type="SMART" id="SM01321">
    <property type="entry name" value="Y1_Tnp"/>
    <property type="match status" value="1"/>
</dbReference>
<dbReference type="RefSeq" id="WP_206568161.1">
    <property type="nucleotide sequence ID" value="NZ_JAFKCW010000001.1"/>
</dbReference>
<evidence type="ECO:0000313" key="2">
    <source>
        <dbReference type="EMBL" id="MBN7800206.1"/>
    </source>
</evidence>
<dbReference type="Pfam" id="PF01797">
    <property type="entry name" value="Y1_Tnp"/>
    <property type="match status" value="1"/>
</dbReference>
<sequence length="153" mass="17889">MANTYTQLLIHFVFAVKGRQNLILEKNRNAVERYICGIVSNMNSKPLAIYCNPDHCHVLIGLHPTISVSKIAGDMKANSSRWINENRMIPGKFEWQEGFGAFSYGRSQLDAVVKYILSQPEHHMRYSFRDEYLEFLEKFQIDHHGEYLFDFLE</sequence>
<gene>
    <name evidence="2" type="primary">tnpA</name>
    <name evidence="2" type="ORF">J0A67_05000</name>
</gene>
<dbReference type="SUPFAM" id="SSF143422">
    <property type="entry name" value="Transposase IS200-like"/>
    <property type="match status" value="1"/>
</dbReference>
<protein>
    <submittedName>
        <fullName evidence="2">IS200/IS605 family transposase</fullName>
    </submittedName>
</protein>
<reference evidence="2 3" key="1">
    <citation type="submission" date="2021-03" db="EMBL/GenBank/DDBJ databases">
        <title>novel species isolated from a fishpond in China.</title>
        <authorList>
            <person name="Lu H."/>
            <person name="Cai Z."/>
        </authorList>
    </citation>
    <scope>NUCLEOTIDE SEQUENCE [LARGE SCALE GENOMIC DNA]</scope>
    <source>
        <strain evidence="2 3">JCM 31546</strain>
    </source>
</reference>
<dbReference type="InterPro" id="IPR036515">
    <property type="entry name" value="Transposase_17_sf"/>
</dbReference>
<dbReference type="Proteomes" id="UP000664698">
    <property type="component" value="Unassembled WGS sequence"/>
</dbReference>
<dbReference type="EMBL" id="JAFKCW010000001">
    <property type="protein sequence ID" value="MBN7800206.1"/>
    <property type="molecule type" value="Genomic_DNA"/>
</dbReference>
<feature type="domain" description="Transposase IS200-like" evidence="1">
    <location>
        <begin position="5"/>
        <end position="119"/>
    </location>
</feature>
<dbReference type="Gene3D" id="3.30.70.1290">
    <property type="entry name" value="Transposase IS200-like"/>
    <property type="match status" value="1"/>
</dbReference>
<organism evidence="2 3">
    <name type="scientific">Algoriphagus aestuariicola</name>
    <dbReference type="NCBI Taxonomy" id="1852016"/>
    <lineage>
        <taxon>Bacteria</taxon>
        <taxon>Pseudomonadati</taxon>
        <taxon>Bacteroidota</taxon>
        <taxon>Cytophagia</taxon>
        <taxon>Cytophagales</taxon>
        <taxon>Cyclobacteriaceae</taxon>
        <taxon>Algoriphagus</taxon>
    </lineage>
</organism>
<dbReference type="PANTHER" id="PTHR33360:SF2">
    <property type="entry name" value="TRANSPOSASE FOR INSERTION SEQUENCE ELEMENT IS200"/>
    <property type="match status" value="1"/>
</dbReference>
<evidence type="ECO:0000259" key="1">
    <source>
        <dbReference type="SMART" id="SM01321"/>
    </source>
</evidence>
<keyword evidence="3" id="KW-1185">Reference proteome</keyword>
<proteinExistence type="predicted"/>
<dbReference type="NCBIfam" id="NF033573">
    <property type="entry name" value="transpos_IS200"/>
    <property type="match status" value="1"/>
</dbReference>
<dbReference type="PANTHER" id="PTHR33360">
    <property type="entry name" value="TRANSPOSASE FOR INSERTION SEQUENCE ELEMENT IS200"/>
    <property type="match status" value="1"/>
</dbReference>
<evidence type="ECO:0000313" key="3">
    <source>
        <dbReference type="Proteomes" id="UP000664698"/>
    </source>
</evidence>
<accession>A0ABS3BMR4</accession>